<evidence type="ECO:0000313" key="5">
    <source>
        <dbReference type="EMBL" id="RBP71202.1"/>
    </source>
</evidence>
<sequence>MTDHHPVPTDVDALIVGGGPAGLTAALVLGRQQRRVLLADSGHPRNEHASRMHMYLGRDGTDPARLRRDAHAEIAVHPAVRCVDVEVSRLEGTAGDFTAELGDRSVRARTVLLAGGVRDELTPLPGLAERWGRDVHHCAYCHGFETLGRRIGVLARIPVDVVLARYVRDRFGSHVTLYTAGLDAEDEFTAEALSAARGEGIAVDAREVSGLGGAPGSPRVEFADGGAEELEAIYHRPAAVQSNDLAAGLGCTMTADGLIEVGPDSATSVEGVYAAGDAARMAAAPAPMQFVASAVADGQRAAVWMEQQLFTRS</sequence>
<protein>
    <submittedName>
        <fullName evidence="5">Thioredoxin reductase</fullName>
    </submittedName>
</protein>
<accession>A0A366IH70</accession>
<dbReference type="EMBL" id="QNSB01000006">
    <property type="protein sequence ID" value="RBP71202.1"/>
    <property type="molecule type" value="Genomic_DNA"/>
</dbReference>
<dbReference type="PRINTS" id="PR00469">
    <property type="entry name" value="PNDRDTASEII"/>
</dbReference>
<keyword evidence="2" id="KW-0560">Oxidoreductase</keyword>
<evidence type="ECO:0000256" key="1">
    <source>
        <dbReference type="ARBA" id="ARBA00022630"/>
    </source>
</evidence>
<keyword evidence="6" id="KW-1185">Reference proteome</keyword>
<name>A0A366IH70_9MICO</name>
<evidence type="ECO:0000313" key="6">
    <source>
        <dbReference type="Proteomes" id="UP000253509"/>
    </source>
</evidence>
<dbReference type="SUPFAM" id="SSF51905">
    <property type="entry name" value="FAD/NAD(P)-binding domain"/>
    <property type="match status" value="1"/>
</dbReference>
<dbReference type="Gene3D" id="3.50.50.60">
    <property type="entry name" value="FAD/NAD(P)-binding domain"/>
    <property type="match status" value="2"/>
</dbReference>
<dbReference type="PANTHER" id="PTHR48105">
    <property type="entry name" value="THIOREDOXIN REDUCTASE 1-RELATED-RELATED"/>
    <property type="match status" value="1"/>
</dbReference>
<evidence type="ECO:0000259" key="4">
    <source>
        <dbReference type="Pfam" id="PF07992"/>
    </source>
</evidence>
<dbReference type="InterPro" id="IPR023753">
    <property type="entry name" value="FAD/NAD-binding_dom"/>
</dbReference>
<dbReference type="PRINTS" id="PR00368">
    <property type="entry name" value="FADPNR"/>
</dbReference>
<dbReference type="InterPro" id="IPR036188">
    <property type="entry name" value="FAD/NAD-bd_sf"/>
</dbReference>
<proteinExistence type="predicted"/>
<comment type="caution">
    <text evidence="5">The sequence shown here is derived from an EMBL/GenBank/DDBJ whole genome shotgun (WGS) entry which is preliminary data.</text>
</comment>
<dbReference type="InterPro" id="IPR050097">
    <property type="entry name" value="Ferredoxin-NADP_redctase_2"/>
</dbReference>
<organism evidence="5 6">
    <name type="scientific">Brevibacterium celere</name>
    <dbReference type="NCBI Taxonomy" id="225845"/>
    <lineage>
        <taxon>Bacteria</taxon>
        <taxon>Bacillati</taxon>
        <taxon>Actinomycetota</taxon>
        <taxon>Actinomycetes</taxon>
        <taxon>Micrococcales</taxon>
        <taxon>Brevibacteriaceae</taxon>
        <taxon>Brevibacterium</taxon>
    </lineage>
</organism>
<dbReference type="RefSeq" id="WP_113904304.1">
    <property type="nucleotide sequence ID" value="NZ_QNSB01000006.1"/>
</dbReference>
<dbReference type="Proteomes" id="UP000253509">
    <property type="component" value="Unassembled WGS sequence"/>
</dbReference>
<feature type="domain" description="FAD/NAD(P)-binding" evidence="4">
    <location>
        <begin position="12"/>
        <end position="286"/>
    </location>
</feature>
<dbReference type="GO" id="GO:0004791">
    <property type="term" value="F:thioredoxin-disulfide reductase (NADPH) activity"/>
    <property type="evidence" value="ECO:0007669"/>
    <property type="project" value="UniProtKB-EC"/>
</dbReference>
<gene>
    <name evidence="5" type="ORF">DFO65_10645</name>
</gene>
<reference evidence="5 6" key="1">
    <citation type="submission" date="2018-06" db="EMBL/GenBank/DDBJ databases">
        <title>Freshwater and sediment microbial communities from various areas in North America, analyzing microbe dynamics in response to fracking.</title>
        <authorList>
            <person name="Lamendella R."/>
        </authorList>
    </citation>
    <scope>NUCLEOTIDE SEQUENCE [LARGE SCALE GENOMIC DNA]</scope>
    <source>
        <strain evidence="5 6">3b_TX</strain>
    </source>
</reference>
<keyword evidence="1" id="KW-0285">Flavoprotein</keyword>
<evidence type="ECO:0000256" key="3">
    <source>
        <dbReference type="ARBA" id="ARBA00048132"/>
    </source>
</evidence>
<comment type="catalytic activity">
    <reaction evidence="3">
        <text>[thioredoxin]-dithiol + NADP(+) = [thioredoxin]-disulfide + NADPH + H(+)</text>
        <dbReference type="Rhea" id="RHEA:20345"/>
        <dbReference type="Rhea" id="RHEA-COMP:10698"/>
        <dbReference type="Rhea" id="RHEA-COMP:10700"/>
        <dbReference type="ChEBI" id="CHEBI:15378"/>
        <dbReference type="ChEBI" id="CHEBI:29950"/>
        <dbReference type="ChEBI" id="CHEBI:50058"/>
        <dbReference type="ChEBI" id="CHEBI:57783"/>
        <dbReference type="ChEBI" id="CHEBI:58349"/>
        <dbReference type="EC" id="1.8.1.9"/>
    </reaction>
</comment>
<dbReference type="AlphaFoldDB" id="A0A366IH70"/>
<evidence type="ECO:0000256" key="2">
    <source>
        <dbReference type="ARBA" id="ARBA00023002"/>
    </source>
</evidence>
<dbReference type="Pfam" id="PF07992">
    <property type="entry name" value="Pyr_redox_2"/>
    <property type="match status" value="1"/>
</dbReference>